<dbReference type="CDD" id="cd00495">
    <property type="entry name" value="Ribosomal_L25_TL5_CTC"/>
    <property type="match status" value="1"/>
</dbReference>
<dbReference type="Gene3D" id="2.170.120.20">
    <property type="entry name" value="Ribosomal protein L25, beta domain"/>
    <property type="match status" value="1"/>
</dbReference>
<evidence type="ECO:0000259" key="7">
    <source>
        <dbReference type="Pfam" id="PF01386"/>
    </source>
</evidence>
<dbReference type="PANTHER" id="PTHR33284">
    <property type="entry name" value="RIBOSOMAL PROTEIN L25/GLN-TRNA SYNTHETASE, ANTI-CODON-BINDING DOMAIN-CONTAINING PROTEIN"/>
    <property type="match status" value="1"/>
</dbReference>
<feature type="region of interest" description="Disordered" evidence="6">
    <location>
        <begin position="1"/>
        <end position="20"/>
    </location>
</feature>
<keyword evidence="1 5" id="KW-0699">rRNA-binding</keyword>
<dbReference type="STRING" id="536227.Ccar_17300"/>
<keyword evidence="10" id="KW-1185">Reference proteome</keyword>
<keyword evidence="4 5" id="KW-0687">Ribonucleoprotein</keyword>
<dbReference type="Pfam" id="PF01386">
    <property type="entry name" value="Ribosomal_L25p"/>
    <property type="match status" value="1"/>
</dbReference>
<dbReference type="KEGG" id="cck:Ccar_17300"/>
<dbReference type="InterPro" id="IPR020056">
    <property type="entry name" value="Rbsml_bL25/Gln-tRNA_synth_N"/>
</dbReference>
<comment type="caution">
    <text evidence="9">The sequence shown here is derived from an EMBL/GenBank/DDBJ whole genome shotgun (WGS) entry which is preliminary data.</text>
</comment>
<dbReference type="Proteomes" id="UP000004198">
    <property type="component" value="Unassembled WGS sequence"/>
</dbReference>
<feature type="domain" description="Large ribosomal subunit protein bL25 L25" evidence="7">
    <location>
        <begin position="4"/>
        <end position="90"/>
    </location>
</feature>
<feature type="compositionally biased region" description="Basic and acidic residues" evidence="6">
    <location>
        <begin position="1"/>
        <end position="19"/>
    </location>
</feature>
<evidence type="ECO:0000256" key="4">
    <source>
        <dbReference type="ARBA" id="ARBA00023274"/>
    </source>
</evidence>
<dbReference type="SUPFAM" id="SSF50715">
    <property type="entry name" value="Ribosomal protein L25-like"/>
    <property type="match status" value="1"/>
</dbReference>
<feature type="domain" description="Large ribosomal subunit protein bL25 beta" evidence="8">
    <location>
        <begin position="99"/>
        <end position="178"/>
    </location>
</feature>
<evidence type="ECO:0000256" key="6">
    <source>
        <dbReference type="SAM" id="MobiDB-lite"/>
    </source>
</evidence>
<dbReference type="EMBL" id="ACVI01000050">
    <property type="protein sequence ID" value="EET86579.1"/>
    <property type="molecule type" value="Genomic_DNA"/>
</dbReference>
<evidence type="ECO:0000256" key="2">
    <source>
        <dbReference type="ARBA" id="ARBA00022884"/>
    </source>
</evidence>
<dbReference type="InterPro" id="IPR020930">
    <property type="entry name" value="Ribosomal_uL5_bac-type"/>
</dbReference>
<evidence type="ECO:0000256" key="1">
    <source>
        <dbReference type="ARBA" id="ARBA00022730"/>
    </source>
</evidence>
<reference evidence="9 10" key="1">
    <citation type="submission" date="2009-06" db="EMBL/GenBank/DDBJ databases">
        <title>The draft genome of Clostridium carboxidivorans P7.</title>
        <authorList>
            <consortium name="US DOE Joint Genome Institute (JGI-PGF)"/>
            <person name="Lucas S."/>
            <person name="Copeland A."/>
            <person name="Lapidus A."/>
            <person name="Glavina del Rio T."/>
            <person name="Tice H."/>
            <person name="Bruce D."/>
            <person name="Goodwin L."/>
            <person name="Pitluck S."/>
            <person name="Larimer F."/>
            <person name="Land M.L."/>
            <person name="Hauser L."/>
            <person name="Hemme C.L."/>
        </authorList>
    </citation>
    <scope>NUCLEOTIDE SEQUENCE [LARGE SCALE GENOMIC DNA]</scope>
    <source>
        <strain evidence="9 10">P7</strain>
    </source>
</reference>
<dbReference type="InterPro" id="IPR029751">
    <property type="entry name" value="Ribosomal_L25_dom"/>
</dbReference>
<dbReference type="AlphaFoldDB" id="C6PW32"/>
<dbReference type="NCBIfam" id="TIGR00731">
    <property type="entry name" value="bL25_bact_ctc"/>
    <property type="match status" value="1"/>
</dbReference>
<dbReference type="InterPro" id="IPR037121">
    <property type="entry name" value="Ribosomal_bL25_C"/>
</dbReference>
<dbReference type="PANTHER" id="PTHR33284:SF1">
    <property type="entry name" value="RIBOSOMAL PROTEIN L25_GLN-TRNA SYNTHETASE, ANTI-CODON-BINDING DOMAIN-CONTAINING PROTEIN"/>
    <property type="match status" value="1"/>
</dbReference>
<dbReference type="GO" id="GO:0008097">
    <property type="term" value="F:5S rRNA binding"/>
    <property type="evidence" value="ECO:0007669"/>
    <property type="project" value="InterPro"/>
</dbReference>
<comment type="function">
    <text evidence="5">This is one of the proteins that binds to the 5S RNA in the ribosome where it forms part of the central protuberance.</text>
</comment>
<evidence type="ECO:0000256" key="3">
    <source>
        <dbReference type="ARBA" id="ARBA00022980"/>
    </source>
</evidence>
<evidence type="ECO:0000313" key="9">
    <source>
        <dbReference type="EMBL" id="EET86579.1"/>
    </source>
</evidence>
<dbReference type="GO" id="GO:0022625">
    <property type="term" value="C:cytosolic large ribosomal subunit"/>
    <property type="evidence" value="ECO:0007669"/>
    <property type="project" value="TreeGrafter"/>
</dbReference>
<dbReference type="eggNOG" id="COG1825">
    <property type="taxonomic scope" value="Bacteria"/>
</dbReference>
<dbReference type="PATRIC" id="fig|536227.13.peg.3642"/>
<sequence length="202" mass="22930">MEELELHKRNKNTVHEARKERKSGKIPGIIYGKNINNLMFEIGELELNKKISSTGEHGVLEVELGSEKHSTLIREVQRNPVNHKIIHIDLEEIPKNQAIQTDVPILFMGEDFVSRKGGVVQKERTNVKVQCKYEYIPKHIDVDVSKLEIGDSYRVADIELSQEITFIDDLNTLIAFVTCNNKLSDNPIDAITEPENTGDNGE</sequence>
<comment type="similarity">
    <text evidence="5">Belongs to the bacterial ribosomal protein bL25 family. CTC subfamily.</text>
</comment>
<dbReference type="InterPro" id="IPR011035">
    <property type="entry name" value="Ribosomal_bL25/Gln-tRNA_synth"/>
</dbReference>
<accession>C6PW32</accession>
<dbReference type="Pfam" id="PF14693">
    <property type="entry name" value="Ribosomal_TL5_C"/>
    <property type="match status" value="1"/>
</dbReference>
<evidence type="ECO:0000313" key="10">
    <source>
        <dbReference type="Proteomes" id="UP000004198"/>
    </source>
</evidence>
<keyword evidence="2 5" id="KW-0694">RNA-binding</keyword>
<name>C6PW32_9CLOT</name>
<dbReference type="Gene3D" id="2.40.240.10">
    <property type="entry name" value="Ribosomal Protein L25, Chain P"/>
    <property type="match status" value="1"/>
</dbReference>
<evidence type="ECO:0000256" key="5">
    <source>
        <dbReference type="HAMAP-Rule" id="MF_01334"/>
    </source>
</evidence>
<dbReference type="InterPro" id="IPR020057">
    <property type="entry name" value="Ribosomal_bL25_b-dom"/>
</dbReference>
<dbReference type="RefSeq" id="WP_007061884.1">
    <property type="nucleotide sequence ID" value="NZ_ACVI01000050.1"/>
</dbReference>
<proteinExistence type="inferred from homology"/>
<dbReference type="GO" id="GO:0003735">
    <property type="term" value="F:structural constituent of ribosome"/>
    <property type="evidence" value="ECO:0007669"/>
    <property type="project" value="InterPro"/>
</dbReference>
<gene>
    <name evidence="5" type="primary">rplY</name>
    <name evidence="5" type="synonym">ctc</name>
    <name evidence="9" type="ORF">CcarbDRAFT_2999</name>
</gene>
<evidence type="ECO:0000259" key="8">
    <source>
        <dbReference type="Pfam" id="PF14693"/>
    </source>
</evidence>
<dbReference type="InterPro" id="IPR001021">
    <property type="entry name" value="Ribosomal_bL25_long"/>
</dbReference>
<dbReference type="HAMAP" id="MF_01334">
    <property type="entry name" value="Ribosomal_bL25_CTC"/>
    <property type="match status" value="1"/>
</dbReference>
<keyword evidence="3 5" id="KW-0689">Ribosomal protein</keyword>
<dbReference type="GO" id="GO:0006412">
    <property type="term" value="P:translation"/>
    <property type="evidence" value="ECO:0007669"/>
    <property type="project" value="UniProtKB-UniRule"/>
</dbReference>
<protein>
    <recommendedName>
        <fullName evidence="5">Large ribosomal subunit protein bL25</fullName>
    </recommendedName>
    <alternativeName>
        <fullName evidence="5">General stress protein CTC</fullName>
    </alternativeName>
</protein>
<dbReference type="OrthoDB" id="9790002at2"/>
<organism evidence="9 10">
    <name type="scientific">Clostridium carboxidivorans P7</name>
    <dbReference type="NCBI Taxonomy" id="536227"/>
    <lineage>
        <taxon>Bacteria</taxon>
        <taxon>Bacillati</taxon>
        <taxon>Bacillota</taxon>
        <taxon>Clostridia</taxon>
        <taxon>Eubacteriales</taxon>
        <taxon>Clostridiaceae</taxon>
        <taxon>Clostridium</taxon>
    </lineage>
</organism>
<comment type="subunit">
    <text evidence="5">Part of the 50S ribosomal subunit; part of the 5S rRNA/L5/L18/L25 subcomplex. Contacts the 5S rRNA. Binds to the 5S rRNA independently of L5 and L18.</text>
</comment>